<dbReference type="GO" id="GO:0009307">
    <property type="term" value="P:DNA restriction-modification system"/>
    <property type="evidence" value="ECO:0007669"/>
    <property type="project" value="UniProtKB-KW"/>
</dbReference>
<protein>
    <submittedName>
        <fullName evidence="5">Restriction endonuclease subunit S</fullName>
        <ecNumber evidence="5">3.1.21.-</ecNumber>
    </submittedName>
</protein>
<feature type="domain" description="Type I restriction modification DNA specificity" evidence="4">
    <location>
        <begin position="23"/>
        <end position="149"/>
    </location>
</feature>
<dbReference type="InterPro" id="IPR044946">
    <property type="entry name" value="Restrct_endonuc_typeI_TRD_sf"/>
</dbReference>
<gene>
    <name evidence="5" type="ORF">LNO71_00560</name>
</gene>
<dbReference type="EC" id="3.1.21.-" evidence="5"/>
<feature type="non-terminal residue" evidence="5">
    <location>
        <position position="1"/>
    </location>
</feature>
<dbReference type="Pfam" id="PF01420">
    <property type="entry name" value="Methylase_S"/>
    <property type="match status" value="1"/>
</dbReference>
<dbReference type="PANTHER" id="PTHR30408">
    <property type="entry name" value="TYPE-1 RESTRICTION ENZYME ECOKI SPECIFICITY PROTEIN"/>
    <property type="match status" value="1"/>
</dbReference>
<keyword evidence="2" id="KW-0680">Restriction system</keyword>
<evidence type="ECO:0000256" key="2">
    <source>
        <dbReference type="ARBA" id="ARBA00022747"/>
    </source>
</evidence>
<sequence length="193" mass="22586">INDNLKQQMTEMFEYIISSNQLKKIKLNEIAIMYQPETISFKKIIKNGKYKVYGSNSVLGYYNDYNHKDQELVLSCRGTCGIPKITDAFSWINGNLMVIKLKTNFQYKEYLFQHFKKINASSLQTGTVQKQLVQKSLNTYNVYVPDLKKLNIFEEFATKHRKLITRNNNENEKLIKLRDFLLPLLINGQATID</sequence>
<evidence type="ECO:0000313" key="5">
    <source>
        <dbReference type="EMBL" id="MDC4183137.1"/>
    </source>
</evidence>
<comment type="caution">
    <text evidence="5">The sequence shown here is derived from an EMBL/GenBank/DDBJ whole genome shotgun (WGS) entry which is preliminary data.</text>
</comment>
<evidence type="ECO:0000256" key="3">
    <source>
        <dbReference type="ARBA" id="ARBA00023125"/>
    </source>
</evidence>
<dbReference type="InterPro" id="IPR052021">
    <property type="entry name" value="Type-I_RS_S_subunit"/>
</dbReference>
<evidence type="ECO:0000259" key="4">
    <source>
        <dbReference type="Pfam" id="PF01420"/>
    </source>
</evidence>
<keyword evidence="5" id="KW-0540">Nuclease</keyword>
<keyword evidence="5" id="KW-0378">Hydrolase</keyword>
<dbReference type="PANTHER" id="PTHR30408:SF13">
    <property type="entry name" value="TYPE I RESTRICTION ENZYME HINDI SPECIFICITY SUBUNIT"/>
    <property type="match status" value="1"/>
</dbReference>
<dbReference type="GO" id="GO:0004519">
    <property type="term" value="F:endonuclease activity"/>
    <property type="evidence" value="ECO:0007669"/>
    <property type="project" value="UniProtKB-KW"/>
</dbReference>
<dbReference type="Proteomes" id="UP001216384">
    <property type="component" value="Unassembled WGS sequence"/>
</dbReference>
<evidence type="ECO:0000313" key="6">
    <source>
        <dbReference type="Proteomes" id="UP001216384"/>
    </source>
</evidence>
<keyword evidence="3" id="KW-0238">DNA-binding</keyword>
<evidence type="ECO:0000256" key="1">
    <source>
        <dbReference type="ARBA" id="ARBA00010923"/>
    </source>
</evidence>
<organism evidence="5 6">
    <name type="scientific">Mycoplasma bradburyae</name>
    <dbReference type="NCBI Taxonomy" id="2963128"/>
    <lineage>
        <taxon>Bacteria</taxon>
        <taxon>Bacillati</taxon>
        <taxon>Mycoplasmatota</taxon>
        <taxon>Mollicutes</taxon>
        <taxon>Mycoplasmataceae</taxon>
        <taxon>Mycoplasma</taxon>
    </lineage>
</organism>
<comment type="similarity">
    <text evidence="1">Belongs to the type-I restriction system S methylase family.</text>
</comment>
<dbReference type="GO" id="GO:0016787">
    <property type="term" value="F:hydrolase activity"/>
    <property type="evidence" value="ECO:0007669"/>
    <property type="project" value="UniProtKB-KW"/>
</dbReference>
<dbReference type="InterPro" id="IPR000055">
    <property type="entry name" value="Restrct_endonuc_typeI_TRD"/>
</dbReference>
<keyword evidence="5" id="KW-0255">Endonuclease</keyword>
<reference evidence="5" key="1">
    <citation type="submission" date="2021-11" db="EMBL/GenBank/DDBJ databases">
        <title>Description of Mycoplasma bradburyaesp. nov.from sea birds: a tribute to a great mycoplasmologist.</title>
        <authorList>
            <person name="Ramirez A.S."/>
            <person name="Poveda C."/>
            <person name="Suarez-Perez A."/>
            <person name="Rosales R.S."/>
            <person name="Dijkman R."/>
            <person name="Feberwee A."/>
            <person name="Spergser J."/>
            <person name="Szostak M.P."/>
            <person name="Ressel L."/>
            <person name="Calabuig P."/>
            <person name="Catania S."/>
            <person name="Gobbo F."/>
            <person name="Timofte D."/>
            <person name="Poveda J.B."/>
        </authorList>
    </citation>
    <scope>NUCLEOTIDE SEQUENCE</scope>
    <source>
        <strain evidence="5">T264</strain>
    </source>
</reference>
<dbReference type="EMBL" id="JAJHZP010000003">
    <property type="protein sequence ID" value="MDC4183137.1"/>
    <property type="molecule type" value="Genomic_DNA"/>
</dbReference>
<dbReference type="SUPFAM" id="SSF116734">
    <property type="entry name" value="DNA methylase specificity domain"/>
    <property type="match status" value="1"/>
</dbReference>
<dbReference type="AlphaFoldDB" id="A0AAW6HMR3"/>
<dbReference type="GO" id="GO:0003677">
    <property type="term" value="F:DNA binding"/>
    <property type="evidence" value="ECO:0007669"/>
    <property type="project" value="UniProtKB-KW"/>
</dbReference>
<name>A0AAW6HMR3_9MOLU</name>
<proteinExistence type="inferred from homology"/>
<dbReference type="RefSeq" id="WP_272403886.1">
    <property type="nucleotide sequence ID" value="NZ_JAJHZP010000003.1"/>
</dbReference>
<dbReference type="Gene3D" id="3.90.220.20">
    <property type="entry name" value="DNA methylase specificity domains"/>
    <property type="match status" value="1"/>
</dbReference>
<accession>A0AAW6HMR3</accession>